<dbReference type="PANTHER" id="PTHR24072">
    <property type="entry name" value="RHO FAMILY GTPASE"/>
    <property type="match status" value="1"/>
</dbReference>
<organism evidence="5 6">
    <name type="scientific">[Candida] anglica</name>
    <dbReference type="NCBI Taxonomy" id="148631"/>
    <lineage>
        <taxon>Eukaryota</taxon>
        <taxon>Fungi</taxon>
        <taxon>Dikarya</taxon>
        <taxon>Ascomycota</taxon>
        <taxon>Saccharomycotina</taxon>
        <taxon>Pichiomycetes</taxon>
        <taxon>Debaryomycetaceae</taxon>
        <taxon>Kurtzmaniella</taxon>
    </lineage>
</organism>
<dbReference type="SMART" id="SM00173">
    <property type="entry name" value="RAS"/>
    <property type="match status" value="1"/>
</dbReference>
<dbReference type="SMART" id="SM00176">
    <property type="entry name" value="RAN"/>
    <property type="match status" value="1"/>
</dbReference>
<dbReference type="InterPro" id="IPR003578">
    <property type="entry name" value="Small_GTPase_Rho"/>
</dbReference>
<evidence type="ECO:0000313" key="5">
    <source>
        <dbReference type="EMBL" id="CAK7908363.1"/>
    </source>
</evidence>
<dbReference type="NCBIfam" id="TIGR00231">
    <property type="entry name" value="small_GTP"/>
    <property type="match status" value="1"/>
</dbReference>
<dbReference type="PROSITE" id="PS51419">
    <property type="entry name" value="RAB"/>
    <property type="match status" value="1"/>
</dbReference>
<evidence type="ECO:0000313" key="6">
    <source>
        <dbReference type="Proteomes" id="UP001497600"/>
    </source>
</evidence>
<dbReference type="InterPro" id="IPR001806">
    <property type="entry name" value="Small_GTPase"/>
</dbReference>
<dbReference type="Pfam" id="PF00071">
    <property type="entry name" value="Ras"/>
    <property type="match status" value="1"/>
</dbReference>
<dbReference type="PROSITE" id="PS51420">
    <property type="entry name" value="RHO"/>
    <property type="match status" value="1"/>
</dbReference>
<feature type="region of interest" description="Disordered" evidence="4">
    <location>
        <begin position="241"/>
        <end position="271"/>
    </location>
</feature>
<proteinExistence type="predicted"/>
<dbReference type="PROSITE" id="PS51421">
    <property type="entry name" value="RAS"/>
    <property type="match status" value="1"/>
</dbReference>
<keyword evidence="3" id="KW-0342">GTP-binding</keyword>
<feature type="compositionally biased region" description="Polar residues" evidence="4">
    <location>
        <begin position="1"/>
        <end position="11"/>
    </location>
</feature>
<dbReference type="Proteomes" id="UP001497600">
    <property type="component" value="Chromosome E"/>
</dbReference>
<accession>A0ABP0ED01</accession>
<dbReference type="SMART" id="SM00174">
    <property type="entry name" value="RHO"/>
    <property type="match status" value="1"/>
</dbReference>
<evidence type="ECO:0000256" key="2">
    <source>
        <dbReference type="ARBA" id="ARBA00022741"/>
    </source>
</evidence>
<dbReference type="InterPro" id="IPR027417">
    <property type="entry name" value="P-loop_NTPase"/>
</dbReference>
<reference evidence="5 6" key="1">
    <citation type="submission" date="2024-01" db="EMBL/GenBank/DDBJ databases">
        <authorList>
            <consortium name="Genoscope - CEA"/>
            <person name="William W."/>
        </authorList>
    </citation>
    <scope>NUCLEOTIDE SEQUENCE [LARGE SCALE GENOMIC DNA]</scope>
    <source>
        <strain evidence="5 6">29B2s-10</strain>
    </source>
</reference>
<keyword evidence="1" id="KW-0488">Methylation</keyword>
<evidence type="ECO:0000256" key="3">
    <source>
        <dbReference type="ARBA" id="ARBA00023134"/>
    </source>
</evidence>
<sequence length="336" mass="38498">MQQNKRSSFSRSPRVEQQEMTNPYDDVKRQSLLDKQRKEYFQKHNAPRIIIDDDPVIPDYQIQDTFKKNANYNMKIVVVGDGGCGKTCLLVAYAQNKFPEIYVPTVFENYVTNVATPQHKVIELALWDTAGQEEYDRLRPLSYPDVDVLLVCFSLESLTSLQNVKDTWFPEVSHFCPGIPIILVGTKADLQSSIDPDLPIQLATEINAIGYIQCSAKRMFNIKTVFNFAINHFQKKQELQEQLDRTSKNRLSKALGGHSRNQSSISNKKGHFKNASYDSALLLDQPLEEDTYKSNPYGNFGTSAPSPVVPQNRYNEEEFAFTRNDKKKKKRRCVIL</sequence>
<name>A0ABP0ED01_9ASCO</name>
<keyword evidence="2" id="KW-0547">Nucleotide-binding</keyword>
<feature type="region of interest" description="Disordered" evidence="4">
    <location>
        <begin position="1"/>
        <end position="29"/>
    </location>
</feature>
<evidence type="ECO:0000256" key="1">
    <source>
        <dbReference type="ARBA" id="ARBA00022481"/>
    </source>
</evidence>
<protein>
    <submittedName>
        <fullName evidence="5">GTP-binding protein Rho4p</fullName>
    </submittedName>
</protein>
<gene>
    <name evidence="5" type="primary">RHO4</name>
    <name evidence="5" type="ORF">CAAN4_E09934</name>
</gene>
<evidence type="ECO:0000256" key="4">
    <source>
        <dbReference type="SAM" id="MobiDB-lite"/>
    </source>
</evidence>
<dbReference type="PRINTS" id="PR00449">
    <property type="entry name" value="RASTRNSFRMNG"/>
</dbReference>
<dbReference type="InterPro" id="IPR005225">
    <property type="entry name" value="Small_GTP-bd"/>
</dbReference>
<dbReference type="EMBL" id="OZ004257">
    <property type="protein sequence ID" value="CAK7908363.1"/>
    <property type="molecule type" value="Genomic_DNA"/>
</dbReference>
<dbReference type="Gene3D" id="3.40.50.300">
    <property type="entry name" value="P-loop containing nucleotide triphosphate hydrolases"/>
    <property type="match status" value="1"/>
</dbReference>
<keyword evidence="6" id="KW-1185">Reference proteome</keyword>
<dbReference type="SUPFAM" id="SSF52540">
    <property type="entry name" value="P-loop containing nucleoside triphosphate hydrolases"/>
    <property type="match status" value="1"/>
</dbReference>
<dbReference type="SMART" id="SM00175">
    <property type="entry name" value="RAB"/>
    <property type="match status" value="1"/>
</dbReference>